<evidence type="ECO:0000313" key="8">
    <source>
        <dbReference type="EMBL" id="MBB5015614.1"/>
    </source>
</evidence>
<dbReference type="CDD" id="cd03426">
    <property type="entry name" value="NUDIX_CoAse_Nudt7"/>
    <property type="match status" value="1"/>
</dbReference>
<dbReference type="GO" id="GO:0046872">
    <property type="term" value="F:metal ion binding"/>
    <property type="evidence" value="ECO:0007669"/>
    <property type="project" value="UniProtKB-KW"/>
</dbReference>
<dbReference type="InterPro" id="IPR045121">
    <property type="entry name" value="CoAse"/>
</dbReference>
<comment type="cofactor">
    <cofactor evidence="2">
        <name>Mg(2+)</name>
        <dbReference type="ChEBI" id="CHEBI:18420"/>
    </cofactor>
</comment>
<gene>
    <name evidence="8" type="ORF">HNQ58_001518</name>
</gene>
<reference evidence="8 9" key="1">
    <citation type="submission" date="2020-08" db="EMBL/GenBank/DDBJ databases">
        <title>Genomic Encyclopedia of Type Strains, Phase IV (KMG-IV): sequencing the most valuable type-strain genomes for metagenomic binning, comparative biology and taxonomic classification.</title>
        <authorList>
            <person name="Goeker M."/>
        </authorList>
    </citation>
    <scope>NUCLEOTIDE SEQUENCE [LARGE SCALE GENOMIC DNA]</scope>
    <source>
        <strain evidence="8 9">DSM 25897</strain>
    </source>
</reference>
<evidence type="ECO:0000256" key="2">
    <source>
        <dbReference type="ARBA" id="ARBA00001946"/>
    </source>
</evidence>
<evidence type="ECO:0000256" key="5">
    <source>
        <dbReference type="ARBA" id="ARBA00022842"/>
    </source>
</evidence>
<dbReference type="Pfam" id="PF00293">
    <property type="entry name" value="NUDIX"/>
    <property type="match status" value="1"/>
</dbReference>
<proteinExistence type="predicted"/>
<dbReference type="InterPro" id="IPR000086">
    <property type="entry name" value="NUDIX_hydrolase_dom"/>
</dbReference>
<evidence type="ECO:0000256" key="6">
    <source>
        <dbReference type="ARBA" id="ARBA00023211"/>
    </source>
</evidence>
<keyword evidence="5" id="KW-0460">Magnesium</keyword>
<evidence type="ECO:0000256" key="3">
    <source>
        <dbReference type="ARBA" id="ARBA00022723"/>
    </source>
</evidence>
<keyword evidence="6" id="KW-0464">Manganese</keyword>
<keyword evidence="3" id="KW-0479">Metal-binding</keyword>
<keyword evidence="9" id="KW-1185">Reference proteome</keyword>
<dbReference type="InterPro" id="IPR015797">
    <property type="entry name" value="NUDIX_hydrolase-like_dom_sf"/>
</dbReference>
<evidence type="ECO:0000313" key="9">
    <source>
        <dbReference type="Proteomes" id="UP000519004"/>
    </source>
</evidence>
<name>A0A7W7Y006_9GAMM</name>
<protein>
    <submittedName>
        <fullName evidence="8">8-oxo-dGTP pyrophosphatase MutT (NUDIX family)</fullName>
    </submittedName>
</protein>
<evidence type="ECO:0000256" key="4">
    <source>
        <dbReference type="ARBA" id="ARBA00022801"/>
    </source>
</evidence>
<dbReference type="EMBL" id="JACHHX010000009">
    <property type="protein sequence ID" value="MBB5015614.1"/>
    <property type="molecule type" value="Genomic_DNA"/>
</dbReference>
<keyword evidence="4" id="KW-0378">Hydrolase</keyword>
<organism evidence="8 9">
    <name type="scientific">Rehaibacterium terrae</name>
    <dbReference type="NCBI Taxonomy" id="1341696"/>
    <lineage>
        <taxon>Bacteria</taxon>
        <taxon>Pseudomonadati</taxon>
        <taxon>Pseudomonadota</taxon>
        <taxon>Gammaproteobacteria</taxon>
        <taxon>Lysobacterales</taxon>
        <taxon>Lysobacteraceae</taxon>
        <taxon>Rehaibacterium</taxon>
    </lineage>
</organism>
<dbReference type="PANTHER" id="PTHR12992:SF11">
    <property type="entry name" value="MITOCHONDRIAL COENZYME A DIPHOSPHATASE NUDT8"/>
    <property type="match status" value="1"/>
</dbReference>
<comment type="caution">
    <text evidence="8">The sequence shown here is derived from an EMBL/GenBank/DDBJ whole genome shotgun (WGS) entry which is preliminary data.</text>
</comment>
<evidence type="ECO:0000256" key="1">
    <source>
        <dbReference type="ARBA" id="ARBA00001936"/>
    </source>
</evidence>
<dbReference type="GO" id="GO:0010945">
    <property type="term" value="F:coenzyme A diphosphatase activity"/>
    <property type="evidence" value="ECO:0007669"/>
    <property type="project" value="InterPro"/>
</dbReference>
<dbReference type="AlphaFoldDB" id="A0A7W7Y006"/>
<accession>A0A7W7Y006</accession>
<dbReference type="PROSITE" id="PS51462">
    <property type="entry name" value="NUDIX"/>
    <property type="match status" value="1"/>
</dbReference>
<dbReference type="Proteomes" id="UP000519004">
    <property type="component" value="Unassembled WGS sequence"/>
</dbReference>
<sequence>MNDPGRVLDRLAGVLHAPDAPPMGPAWNAADLRDLVPPAQPRIPAAVLVPLVLREGGLKVLLTRRTESLRHHAGQVSFPGGRIEAADGDPLRAALREAREEVGLGAEFARPIGFLDPFETITAYHVWPLVAWVAAGYRPVIDPGEVAEAFEVPLGFLLDPDNCRRVEVDYAGRPRHYYEFRYRHYRIWGATAAMLVNLREKLTGH</sequence>
<feature type="domain" description="Nudix hydrolase" evidence="7">
    <location>
        <begin position="41"/>
        <end position="183"/>
    </location>
</feature>
<dbReference type="Gene3D" id="3.90.79.10">
    <property type="entry name" value="Nucleoside Triphosphate Pyrophosphohydrolase"/>
    <property type="match status" value="1"/>
</dbReference>
<evidence type="ECO:0000259" key="7">
    <source>
        <dbReference type="PROSITE" id="PS51462"/>
    </source>
</evidence>
<dbReference type="PANTHER" id="PTHR12992">
    <property type="entry name" value="NUDIX HYDROLASE"/>
    <property type="match status" value="1"/>
</dbReference>
<comment type="cofactor">
    <cofactor evidence="1">
        <name>Mn(2+)</name>
        <dbReference type="ChEBI" id="CHEBI:29035"/>
    </cofactor>
</comment>
<dbReference type="SUPFAM" id="SSF55811">
    <property type="entry name" value="Nudix"/>
    <property type="match status" value="1"/>
</dbReference>